<reference evidence="2 3" key="1">
    <citation type="journal article" date="2019" name="J. Ind. Microbiol. Biotechnol.">
        <title>Paenibacillus amylolyticus 27C64 has a diverse set of carbohydrate-active enzymes and complete pectin deconstruction system.</title>
        <authorList>
            <person name="Keggi C."/>
            <person name="Doran-Peterson J."/>
        </authorList>
    </citation>
    <scope>NUCLEOTIDE SEQUENCE [LARGE SCALE GENOMIC DNA]</scope>
    <source>
        <strain evidence="2 3">27C64</strain>
    </source>
</reference>
<evidence type="ECO:0000259" key="1">
    <source>
        <dbReference type="Pfam" id="PF03235"/>
    </source>
</evidence>
<dbReference type="OrthoDB" id="9798761at2"/>
<dbReference type="PANTHER" id="PTHR35149:SF2">
    <property type="entry name" value="DUF262 DOMAIN-CONTAINING PROTEIN"/>
    <property type="match status" value="1"/>
</dbReference>
<evidence type="ECO:0000313" key="2">
    <source>
        <dbReference type="EMBL" id="KAA8784787.1"/>
    </source>
</evidence>
<dbReference type="PANTHER" id="PTHR35149">
    <property type="entry name" value="SLL5132 PROTEIN"/>
    <property type="match status" value="1"/>
</dbReference>
<gene>
    <name evidence="2" type="ORF">EC604_13110</name>
</gene>
<name>A0A5M9WT16_PAEAM</name>
<dbReference type="RefSeq" id="WP_123064616.1">
    <property type="nucleotide sequence ID" value="NZ_RIAS01000006.1"/>
</dbReference>
<organism evidence="2 3">
    <name type="scientific">Paenibacillus amylolyticus</name>
    <dbReference type="NCBI Taxonomy" id="1451"/>
    <lineage>
        <taxon>Bacteria</taxon>
        <taxon>Bacillati</taxon>
        <taxon>Bacillota</taxon>
        <taxon>Bacilli</taxon>
        <taxon>Bacillales</taxon>
        <taxon>Paenibacillaceae</taxon>
        <taxon>Paenibacillus</taxon>
    </lineage>
</organism>
<dbReference type="InterPro" id="IPR004919">
    <property type="entry name" value="GmrSD_N"/>
</dbReference>
<feature type="domain" description="GmrSD restriction endonucleases N-terminal" evidence="1">
    <location>
        <begin position="7"/>
        <end position="203"/>
    </location>
</feature>
<dbReference type="AlphaFoldDB" id="A0A5M9WT16"/>
<dbReference type="EMBL" id="RIAS01000006">
    <property type="protein sequence ID" value="KAA8784787.1"/>
    <property type="molecule type" value="Genomic_DNA"/>
</dbReference>
<protein>
    <submittedName>
        <fullName evidence="2">DUF262 domain-containing protein</fullName>
    </submittedName>
</protein>
<sequence>MVKHSLATLLSEYDKIVIPDIQRDYVMGSGGEKLKSLFQSICDHKYKEIPFPFSAVMGYVDDATDIFYVYDGQQRLVTLMYLCASYTDAVGKDKLLNKFEFREREDANVFLNDLIHKTEKSPNVVDFTTFSLHNLLSQFRKYRWINNYGNSSFENEIGFKYLFEQVIFNLVTVDKASDAEQFFIDLNDGLVLEEYEIFKSELFHRVNECYKEGFKNFALMMENKWLRFFITYKTSIRKKIEDTHETRTPEGEEIEIAFVQFCFRMMWIEEKGTDEGYKKGSVDWIERKHIESIEKIINNMIKLDLSDSNLNCINYSFENRTDRGKNKDIDYVEGVFWNLADINYEAMLREFLFNFHKPEYIDSVKTDVVIWAYISNCEKSTERLFPYLRFVKKLLNKNLIENKVAHFHGDKSIWFTKYSSFCIPKYYSRIDSFSNNFSNSKLVYLYSTIKLNKDFDECNTRQMRSDHAELNKVLEDEQIIYFSNEKEQIEAFENLPYVNGVMNNLFDSQNRLLISYENFILNVLRDKTGKKEILGELFCKLSDLGYELKPLYFEELTIRWRAYTGNPCFQQGNVLPIALNDLFIDSKFRQVICGWLTGGMKMKLGLNDDRLLLKAINYRPIRGWSTDRYQFYYPNDYYTYSYSYSSIKDKKMGLCSNKSDDFSPTQKNIKDFFGELKLNEEGKVIVDDDTSIHRQFIWSLESHNEFLMSWIQDLKENQKVLLYCKENWVYNMMIDEYIQHTKSGLEDIERCYRENLVIIRKCFGEYFFINHDTLKNYMEK</sequence>
<dbReference type="Proteomes" id="UP000323664">
    <property type="component" value="Unassembled WGS sequence"/>
</dbReference>
<accession>A0A5M9WT16</accession>
<proteinExistence type="predicted"/>
<dbReference type="Pfam" id="PF03235">
    <property type="entry name" value="GmrSD_N"/>
    <property type="match status" value="1"/>
</dbReference>
<evidence type="ECO:0000313" key="3">
    <source>
        <dbReference type="Proteomes" id="UP000323664"/>
    </source>
</evidence>
<comment type="caution">
    <text evidence="2">The sequence shown here is derived from an EMBL/GenBank/DDBJ whole genome shotgun (WGS) entry which is preliminary data.</text>
</comment>